<dbReference type="STRING" id="159449.B4N89_30300"/>
<evidence type="ECO:0000256" key="1">
    <source>
        <dbReference type="ARBA" id="ARBA00023015"/>
    </source>
</evidence>
<keyword evidence="1" id="KW-0805">Transcription regulation</keyword>
<proteinExistence type="predicted"/>
<dbReference type="Proteomes" id="UP000190037">
    <property type="component" value="Unassembled WGS sequence"/>
</dbReference>
<dbReference type="PANTHER" id="PTHR47506:SF6">
    <property type="entry name" value="HTH-TYPE TRANSCRIPTIONAL REPRESSOR NEMR"/>
    <property type="match status" value="1"/>
</dbReference>
<organism evidence="6 7">
    <name type="scientific">Embleya scabrispora</name>
    <dbReference type="NCBI Taxonomy" id="159449"/>
    <lineage>
        <taxon>Bacteria</taxon>
        <taxon>Bacillati</taxon>
        <taxon>Actinomycetota</taxon>
        <taxon>Actinomycetes</taxon>
        <taxon>Kitasatosporales</taxon>
        <taxon>Streptomycetaceae</taxon>
        <taxon>Embleya</taxon>
    </lineage>
</organism>
<keyword evidence="2 4" id="KW-0238">DNA-binding</keyword>
<accession>A0A1T3P6F3</accession>
<dbReference type="PANTHER" id="PTHR47506">
    <property type="entry name" value="TRANSCRIPTIONAL REGULATORY PROTEIN"/>
    <property type="match status" value="1"/>
</dbReference>
<name>A0A1T3P6F3_9ACTN</name>
<protein>
    <submittedName>
        <fullName evidence="6">TetR family transcriptional regulator</fullName>
    </submittedName>
</protein>
<dbReference type="Gene3D" id="1.10.357.10">
    <property type="entry name" value="Tetracycline Repressor, domain 2"/>
    <property type="match status" value="1"/>
</dbReference>
<dbReference type="Pfam" id="PF00440">
    <property type="entry name" value="TetR_N"/>
    <property type="match status" value="1"/>
</dbReference>
<evidence type="ECO:0000313" key="6">
    <source>
        <dbReference type="EMBL" id="OPC84644.1"/>
    </source>
</evidence>
<comment type="caution">
    <text evidence="6">The sequence shown here is derived from an EMBL/GenBank/DDBJ whole genome shotgun (WGS) entry which is preliminary data.</text>
</comment>
<dbReference type="EMBL" id="MWQN01000001">
    <property type="protein sequence ID" value="OPC84644.1"/>
    <property type="molecule type" value="Genomic_DNA"/>
</dbReference>
<dbReference type="InterPro" id="IPR001647">
    <property type="entry name" value="HTH_TetR"/>
</dbReference>
<reference evidence="6 7" key="1">
    <citation type="submission" date="2017-03" db="EMBL/GenBank/DDBJ databases">
        <title>Draft genome sequence of Streptomyces scabrisporus NF3, endophyte isolated from Amphipterygium adstringens.</title>
        <authorList>
            <person name="Vazquez M."/>
            <person name="Ceapa C.D."/>
            <person name="Rodriguez Luna D."/>
            <person name="Sanchez Esquivel S."/>
        </authorList>
    </citation>
    <scope>NUCLEOTIDE SEQUENCE [LARGE SCALE GENOMIC DNA]</scope>
    <source>
        <strain evidence="6 7">NF3</strain>
    </source>
</reference>
<dbReference type="InterPro" id="IPR009057">
    <property type="entry name" value="Homeodomain-like_sf"/>
</dbReference>
<dbReference type="SUPFAM" id="SSF46689">
    <property type="entry name" value="Homeodomain-like"/>
    <property type="match status" value="1"/>
</dbReference>
<sequence length="178" mass="19355">MARPAGPGREALLRAGLEVADTCGLSRMSVNAVVAAAGMAKGSFYQHFADRRGYLVALHRRYHDDMEERVLAAVAGLEPGPERVIAGVHGYLDAGLATTGTRALLVQARTDPDLFEETRARNARTRELLRPELAAVGWVPPDAMAHLLVAMVFDISLEELFAGRRDDLREALLALVVR</sequence>
<gene>
    <name evidence="6" type="ORF">B4N89_30300</name>
</gene>
<dbReference type="AlphaFoldDB" id="A0A1T3P6F3"/>
<evidence type="ECO:0000313" key="7">
    <source>
        <dbReference type="Proteomes" id="UP000190037"/>
    </source>
</evidence>
<feature type="DNA-binding region" description="H-T-H motif" evidence="4">
    <location>
        <begin position="29"/>
        <end position="48"/>
    </location>
</feature>
<evidence type="ECO:0000256" key="2">
    <source>
        <dbReference type="ARBA" id="ARBA00023125"/>
    </source>
</evidence>
<dbReference type="OrthoDB" id="3218408at2"/>
<feature type="domain" description="HTH tetR-type" evidence="5">
    <location>
        <begin position="6"/>
        <end position="66"/>
    </location>
</feature>
<evidence type="ECO:0000256" key="4">
    <source>
        <dbReference type="PROSITE-ProRule" id="PRU00335"/>
    </source>
</evidence>
<evidence type="ECO:0000256" key="3">
    <source>
        <dbReference type="ARBA" id="ARBA00023163"/>
    </source>
</evidence>
<keyword evidence="3" id="KW-0804">Transcription</keyword>
<dbReference type="PROSITE" id="PS50977">
    <property type="entry name" value="HTH_TETR_2"/>
    <property type="match status" value="1"/>
</dbReference>
<keyword evidence="7" id="KW-1185">Reference proteome</keyword>
<evidence type="ECO:0000259" key="5">
    <source>
        <dbReference type="PROSITE" id="PS50977"/>
    </source>
</evidence>
<dbReference type="RefSeq" id="WP_078978941.1">
    <property type="nucleotide sequence ID" value="NZ_MWQN01000001.1"/>
</dbReference>
<dbReference type="GO" id="GO:0003677">
    <property type="term" value="F:DNA binding"/>
    <property type="evidence" value="ECO:0007669"/>
    <property type="project" value="UniProtKB-UniRule"/>
</dbReference>